<gene>
    <name evidence="1" type="ORF">E2605_06645</name>
</gene>
<dbReference type="EMBL" id="SOML01000003">
    <property type="protein sequence ID" value="TFD97341.1"/>
    <property type="molecule type" value="Genomic_DNA"/>
</dbReference>
<dbReference type="RefSeq" id="WP_134435891.1">
    <property type="nucleotide sequence ID" value="NZ_SOML01000003.1"/>
</dbReference>
<reference evidence="1 2" key="1">
    <citation type="submission" date="2019-03" db="EMBL/GenBank/DDBJ databases">
        <title>San Antonio Military Medical Center submission to MRSN (WRAIR), pending publication.</title>
        <authorList>
            <person name="Blyth D.M."/>
            <person name="Mccarthy S.L."/>
            <person name="Schall S.E."/>
            <person name="Stam J.A."/>
            <person name="Ong A.C."/>
            <person name="Mcgann P.T."/>
        </authorList>
    </citation>
    <scope>NUCLEOTIDE SEQUENCE [LARGE SCALE GENOMIC DNA]</scope>
    <source>
        <strain evidence="1 2">MRSN571793</strain>
    </source>
</reference>
<protein>
    <submittedName>
        <fullName evidence="1">Uncharacterized protein</fullName>
    </submittedName>
</protein>
<organism evidence="1 2">
    <name type="scientific">Dysgonomonas capnocytophagoides</name>
    <dbReference type="NCBI Taxonomy" id="45254"/>
    <lineage>
        <taxon>Bacteria</taxon>
        <taxon>Pseudomonadati</taxon>
        <taxon>Bacteroidota</taxon>
        <taxon>Bacteroidia</taxon>
        <taxon>Bacteroidales</taxon>
        <taxon>Dysgonomonadaceae</taxon>
        <taxon>Dysgonomonas</taxon>
    </lineage>
</organism>
<evidence type="ECO:0000313" key="2">
    <source>
        <dbReference type="Proteomes" id="UP000297861"/>
    </source>
</evidence>
<comment type="caution">
    <text evidence="1">The sequence shown here is derived from an EMBL/GenBank/DDBJ whole genome shotgun (WGS) entry which is preliminary data.</text>
</comment>
<dbReference type="AlphaFoldDB" id="A0A4Y8L507"/>
<name>A0A4Y8L507_9BACT</name>
<accession>A0A4Y8L507</accession>
<keyword evidence="2" id="KW-1185">Reference proteome</keyword>
<proteinExistence type="predicted"/>
<sequence length="133" mass="15572">MKKFPTACLCGRLFNDTLEQVSILEKYSSLGEVEYLESEHLSTIKFKNGSYDYITIRTTPQKDRIESVRYTTYDKAEQQQMVKFIQENFSKRETIFDDKDFLYGIIGGYEIVISIDNWGFLNDLSFGLLFLEV</sequence>
<dbReference type="Proteomes" id="UP000297861">
    <property type="component" value="Unassembled WGS sequence"/>
</dbReference>
<evidence type="ECO:0000313" key="1">
    <source>
        <dbReference type="EMBL" id="TFD97341.1"/>
    </source>
</evidence>